<evidence type="ECO:0000259" key="1">
    <source>
        <dbReference type="Pfam" id="PF02769"/>
    </source>
</evidence>
<dbReference type="GO" id="GO:0006164">
    <property type="term" value="P:purine nucleotide biosynthetic process"/>
    <property type="evidence" value="ECO:0007669"/>
    <property type="project" value="TreeGrafter"/>
</dbReference>
<dbReference type="PANTHER" id="PTHR10099:SF1">
    <property type="entry name" value="PHOSPHORIBOSYLFORMYLGLYCINAMIDINE SYNTHASE"/>
    <property type="match status" value="1"/>
</dbReference>
<dbReference type="InterPro" id="IPR036676">
    <property type="entry name" value="PurM-like_C_sf"/>
</dbReference>
<dbReference type="InterPro" id="IPR010918">
    <property type="entry name" value="PurM-like_C_dom"/>
</dbReference>
<dbReference type="Pfam" id="PF02769">
    <property type="entry name" value="AIRS_C"/>
    <property type="match status" value="1"/>
</dbReference>
<dbReference type="GO" id="GO:0005737">
    <property type="term" value="C:cytoplasm"/>
    <property type="evidence" value="ECO:0007669"/>
    <property type="project" value="TreeGrafter"/>
</dbReference>
<keyword evidence="2" id="KW-0436">Ligase</keyword>
<feature type="domain" description="PurM-like C-terminal" evidence="1">
    <location>
        <begin position="6"/>
        <end position="80"/>
    </location>
</feature>
<organism evidence="2 3">
    <name type="scientific">Jejuia pallidilutea</name>
    <dbReference type="NCBI Taxonomy" id="504487"/>
    <lineage>
        <taxon>Bacteria</taxon>
        <taxon>Pseudomonadati</taxon>
        <taxon>Bacteroidota</taxon>
        <taxon>Flavobacteriia</taxon>
        <taxon>Flavobacteriales</taxon>
        <taxon>Flavobacteriaceae</taxon>
        <taxon>Jejuia</taxon>
    </lineage>
</organism>
<dbReference type="Gene3D" id="3.90.650.10">
    <property type="entry name" value="PurM-like C-terminal domain"/>
    <property type="match status" value="1"/>
</dbReference>
<dbReference type="GO" id="GO:0004642">
    <property type="term" value="F:phosphoribosylformylglycinamidine synthase activity"/>
    <property type="evidence" value="ECO:0007669"/>
    <property type="project" value="UniProtKB-EC"/>
</dbReference>
<name>A0A090VRL6_9FLAO</name>
<evidence type="ECO:0000313" key="3">
    <source>
        <dbReference type="Proteomes" id="UP000029641"/>
    </source>
</evidence>
<evidence type="ECO:0000313" key="2">
    <source>
        <dbReference type="EMBL" id="GAL66643.1"/>
    </source>
</evidence>
<proteinExistence type="predicted"/>
<comment type="caution">
    <text evidence="2">The sequence shown here is derived from an EMBL/GenBank/DDBJ whole genome shotgun (WGS) entry which is preliminary data.</text>
</comment>
<dbReference type="EMBL" id="BBNR01000005">
    <property type="protein sequence ID" value="GAL66643.1"/>
    <property type="molecule type" value="Genomic_DNA"/>
</dbReference>
<dbReference type="PANTHER" id="PTHR10099">
    <property type="entry name" value="PHOSPHORIBOSYLFORMYLGLYCINAMIDINE SYNTHASE"/>
    <property type="match status" value="1"/>
</dbReference>
<reference evidence="2 3" key="1">
    <citation type="journal article" date="2014" name="Genome Announc.">
        <title>Draft Genome Sequence of Marine Flavobacterium Jejuia pallidilutea Strain 11shimoA1 and Pigmentation Mutants.</title>
        <authorList>
            <person name="Takatani N."/>
            <person name="Nakanishi M."/>
            <person name="Meirelles P."/>
            <person name="Mino S."/>
            <person name="Suda W."/>
            <person name="Oshima K."/>
            <person name="Hattori M."/>
            <person name="Ohkuma M."/>
            <person name="Hosokawa M."/>
            <person name="Miyashita K."/>
            <person name="Thompson F.L."/>
            <person name="Niwa A."/>
            <person name="Sawabe T."/>
            <person name="Sawabe T."/>
        </authorList>
    </citation>
    <scope>NUCLEOTIDE SEQUENCE [LARGE SCALE GENOMIC DNA]</scope>
    <source>
        <strain evidence="2 3">JCM 19301</strain>
    </source>
</reference>
<protein>
    <submittedName>
        <fullName evidence="2">Phosphoribosylformylglycinamidine synthase synthetase subunit</fullName>
        <ecNumber evidence="2">6.3.5.3</ecNumber>
    </submittedName>
</protein>
<dbReference type="AlphaFoldDB" id="A0A090VRL6"/>
<gene>
    <name evidence="2" type="ORF">JCM19301_3121</name>
</gene>
<dbReference type="Proteomes" id="UP000029641">
    <property type="component" value="Unassembled WGS sequence"/>
</dbReference>
<sequence length="123" mass="13748">MVESEENHIVSIHDHGAGGHLNCLSELVEETGGKIDLDALPVGDPTLSDKEIIGNESQERMGLVIGKKHIETLHKIADRDARQCTRLVMLQAIIALLLNLKPTDINQWIWPWRICLVVLQKLS</sequence>
<dbReference type="EC" id="6.3.5.3" evidence="2"/>
<dbReference type="SUPFAM" id="SSF56042">
    <property type="entry name" value="PurM C-terminal domain-like"/>
    <property type="match status" value="1"/>
</dbReference>
<accession>A0A090VRL6</accession>